<dbReference type="RefSeq" id="XP_062746691.1">
    <property type="nucleotide sequence ID" value="XM_062886932.1"/>
</dbReference>
<feature type="compositionally biased region" description="Basic and acidic residues" evidence="1">
    <location>
        <begin position="46"/>
        <end position="58"/>
    </location>
</feature>
<protein>
    <submittedName>
        <fullName evidence="2">Uncharacterized protein</fullName>
    </submittedName>
</protein>
<feature type="compositionally biased region" description="Polar residues" evidence="1">
    <location>
        <begin position="34"/>
        <end position="43"/>
    </location>
</feature>
<feature type="region of interest" description="Disordered" evidence="1">
    <location>
        <begin position="34"/>
        <end position="58"/>
    </location>
</feature>
<evidence type="ECO:0000313" key="2">
    <source>
        <dbReference type="EMBL" id="KAK4657718.1"/>
    </source>
</evidence>
<evidence type="ECO:0000313" key="3">
    <source>
        <dbReference type="Proteomes" id="UP001323405"/>
    </source>
</evidence>
<name>A0ABR0GPN6_9PEZI</name>
<dbReference type="Proteomes" id="UP001323405">
    <property type="component" value="Unassembled WGS sequence"/>
</dbReference>
<evidence type="ECO:0000256" key="1">
    <source>
        <dbReference type="SAM" id="MobiDB-lite"/>
    </source>
</evidence>
<comment type="caution">
    <text evidence="2">The sequence shown here is derived from an EMBL/GenBank/DDBJ whole genome shotgun (WGS) entry which is preliminary data.</text>
</comment>
<dbReference type="EMBL" id="JAFFHA010000003">
    <property type="protein sequence ID" value="KAK4657718.1"/>
    <property type="molecule type" value="Genomic_DNA"/>
</dbReference>
<accession>A0ABR0GPN6</accession>
<reference evidence="2 3" key="1">
    <citation type="journal article" date="2023" name="bioRxiv">
        <title>High-quality genome assemblies of four members of thePodospora anserinaspecies complex.</title>
        <authorList>
            <person name="Ament-Velasquez S.L."/>
            <person name="Vogan A.A."/>
            <person name="Wallerman O."/>
            <person name="Hartmann F."/>
            <person name="Gautier V."/>
            <person name="Silar P."/>
            <person name="Giraud T."/>
            <person name="Johannesson H."/>
        </authorList>
    </citation>
    <scope>NUCLEOTIDE SEQUENCE [LARGE SCALE GENOMIC DNA]</scope>
    <source>
        <strain evidence="2 3">CBS 415.72m</strain>
    </source>
</reference>
<dbReference type="GeneID" id="87906839"/>
<organism evidence="2 3">
    <name type="scientific">Podospora pseudocomata</name>
    <dbReference type="NCBI Taxonomy" id="2093779"/>
    <lineage>
        <taxon>Eukaryota</taxon>
        <taxon>Fungi</taxon>
        <taxon>Dikarya</taxon>
        <taxon>Ascomycota</taxon>
        <taxon>Pezizomycotina</taxon>
        <taxon>Sordariomycetes</taxon>
        <taxon>Sordariomycetidae</taxon>
        <taxon>Sordariales</taxon>
        <taxon>Podosporaceae</taxon>
        <taxon>Podospora</taxon>
    </lineage>
</organism>
<keyword evidence="3" id="KW-1185">Reference proteome</keyword>
<gene>
    <name evidence="2" type="ORF">QC762_200483</name>
</gene>
<sequence length="58" mass="6448">MGRSGRLRHNYGNVNATSTLDNTTIGWPLISASTSTTTEQRCLTGQREKDLKPVTRKK</sequence>
<proteinExistence type="predicted"/>